<reference evidence="2" key="1">
    <citation type="submission" date="2020-02" db="EMBL/GenBank/DDBJ databases">
        <authorList>
            <person name="Meier V. D."/>
        </authorList>
    </citation>
    <scope>NUCLEOTIDE SEQUENCE</scope>
    <source>
        <strain evidence="2">AVDCRST_MAG10</strain>
    </source>
</reference>
<feature type="coiled-coil region" evidence="1">
    <location>
        <begin position="20"/>
        <end position="47"/>
    </location>
</feature>
<protein>
    <submittedName>
        <fullName evidence="2">Uncharacterized protein</fullName>
    </submittedName>
</protein>
<organism evidence="2">
    <name type="scientific">uncultured Acidimicrobiales bacterium</name>
    <dbReference type="NCBI Taxonomy" id="310071"/>
    <lineage>
        <taxon>Bacteria</taxon>
        <taxon>Bacillati</taxon>
        <taxon>Actinomycetota</taxon>
        <taxon>Acidimicrobiia</taxon>
        <taxon>Acidimicrobiales</taxon>
        <taxon>environmental samples</taxon>
    </lineage>
</organism>
<evidence type="ECO:0000256" key="1">
    <source>
        <dbReference type="SAM" id="Coils"/>
    </source>
</evidence>
<accession>A0A6J4HFI9</accession>
<proteinExistence type="predicted"/>
<sequence length="56" mass="6609">MSQQETSLRRRWRLSTYALKLDVQEAEDRLQERIRLLEERVRALEAAVGEDPTPKA</sequence>
<name>A0A6J4HFI9_9ACTN</name>
<evidence type="ECO:0000313" key="2">
    <source>
        <dbReference type="EMBL" id="CAA9222959.1"/>
    </source>
</evidence>
<gene>
    <name evidence="2" type="ORF">AVDCRST_MAG10-774</name>
</gene>
<dbReference type="AlphaFoldDB" id="A0A6J4HFI9"/>
<dbReference type="EMBL" id="CADCTB010000050">
    <property type="protein sequence ID" value="CAA9222959.1"/>
    <property type="molecule type" value="Genomic_DNA"/>
</dbReference>
<keyword evidence="1" id="KW-0175">Coiled coil</keyword>